<feature type="domain" description="Formyl transferase C-terminal" evidence="7">
    <location>
        <begin position="195"/>
        <end position="292"/>
    </location>
</feature>
<comment type="catalytic activity">
    <reaction evidence="5">
        <text>L-methionyl-tRNA(fMet) + (6R)-10-formyltetrahydrofolate = N-formyl-L-methionyl-tRNA(fMet) + (6S)-5,6,7,8-tetrahydrofolate + H(+)</text>
        <dbReference type="Rhea" id="RHEA:24380"/>
        <dbReference type="Rhea" id="RHEA-COMP:9952"/>
        <dbReference type="Rhea" id="RHEA-COMP:9953"/>
        <dbReference type="ChEBI" id="CHEBI:15378"/>
        <dbReference type="ChEBI" id="CHEBI:57453"/>
        <dbReference type="ChEBI" id="CHEBI:78530"/>
        <dbReference type="ChEBI" id="CHEBI:78844"/>
        <dbReference type="ChEBI" id="CHEBI:195366"/>
        <dbReference type="EC" id="2.1.2.9"/>
    </reaction>
</comment>
<dbReference type="CDD" id="cd08646">
    <property type="entry name" value="FMT_core_Met-tRNA-FMT_N"/>
    <property type="match status" value="1"/>
</dbReference>
<evidence type="ECO:0000259" key="6">
    <source>
        <dbReference type="Pfam" id="PF00551"/>
    </source>
</evidence>
<comment type="similarity">
    <text evidence="1 5">Belongs to the Fmt family.</text>
</comment>
<sequence length="301" mass="33508">MRIIFLGTPEYSAKHLQVLLDEGFNVVAVVTQPDKPKGRGLKVLPSPVKLLALQRGIPVFEKLKDVPFDQIKPDIGIVVAYGALIKKHYLDILPMGFYNVHPSLLPKYRGAAPINRAIENGEKVTGVTIFKLTEQLDAGPIALQEKLQIGEYETFGELQERLIELGCKLLVEFLKNIDHVKLIPQDDKLATYAPKINPEDLLVDFSKQTVKVKDKIRAYDPNPGVKANLNGQLVKLFKVTSVKENGQGDPGRIIRIDELGAHVKTSDGVVVISDVQFPSKKRMRFLDAMNGRLVKVGDIFQ</sequence>
<comment type="function">
    <text evidence="5">Attaches a formyl group to the free amino group of methionyl-tRNA(fMet). The formyl group appears to play a dual role in the initiator identity of N-formylmethionyl-tRNA by promoting its recognition by IF2 and preventing the misappropriation of this tRNA by the elongation apparatus.</text>
</comment>
<dbReference type="HOGENOM" id="CLU_033347_1_1_0"/>
<dbReference type="InterPro" id="IPR044135">
    <property type="entry name" value="Met-tRNA-FMT_C"/>
</dbReference>
<evidence type="ECO:0000313" key="8">
    <source>
        <dbReference type="EMBL" id="AEH51127.1"/>
    </source>
</evidence>
<dbReference type="HAMAP" id="MF_00182">
    <property type="entry name" value="Formyl_trans"/>
    <property type="match status" value="1"/>
</dbReference>
<dbReference type="KEGG" id="tta:Theth_1047"/>
<name>F7YYT9_9THEM</name>
<dbReference type="SUPFAM" id="SSF53328">
    <property type="entry name" value="Formyltransferase"/>
    <property type="match status" value="1"/>
</dbReference>
<reference evidence="8 9" key="1">
    <citation type="submission" date="2010-11" db="EMBL/GenBank/DDBJ databases">
        <title>The complete genome of Thermotoga thermarum DSM 5069.</title>
        <authorList>
            <consortium name="US DOE Joint Genome Institute (JGI-PGF)"/>
            <person name="Lucas S."/>
            <person name="Copeland A."/>
            <person name="Lapidus A."/>
            <person name="Bruce D."/>
            <person name="Goodwin L."/>
            <person name="Pitluck S."/>
            <person name="Kyrpides N."/>
            <person name="Mavromatis K."/>
            <person name="Ivanova N."/>
            <person name="Zeytun A."/>
            <person name="Brettin T."/>
            <person name="Detter J.C."/>
            <person name="Tapia R."/>
            <person name="Han C."/>
            <person name="Land M."/>
            <person name="Hauser L."/>
            <person name="Markowitz V."/>
            <person name="Cheng J.-F."/>
            <person name="Hugenholtz P."/>
            <person name="Woyke T."/>
            <person name="Wu D."/>
            <person name="Spring S."/>
            <person name="Schroeder M."/>
            <person name="Brambilla E."/>
            <person name="Klenk H.-P."/>
            <person name="Eisen J.A."/>
        </authorList>
    </citation>
    <scope>NUCLEOTIDE SEQUENCE [LARGE SCALE GENOMIC DNA]</scope>
    <source>
        <strain evidence="8 9">DSM 5069</strain>
    </source>
</reference>
<gene>
    <name evidence="5" type="primary">fmt</name>
    <name evidence="8" type="ORF">Theth_1047</name>
</gene>
<dbReference type="RefSeq" id="WP_013932347.1">
    <property type="nucleotide sequence ID" value="NC_015707.1"/>
</dbReference>
<organism evidence="8 9">
    <name type="scientific">Pseudothermotoga thermarum DSM 5069</name>
    <dbReference type="NCBI Taxonomy" id="688269"/>
    <lineage>
        <taxon>Bacteria</taxon>
        <taxon>Thermotogati</taxon>
        <taxon>Thermotogota</taxon>
        <taxon>Thermotogae</taxon>
        <taxon>Thermotogales</taxon>
        <taxon>Thermotogaceae</taxon>
        <taxon>Pseudothermotoga</taxon>
    </lineage>
</organism>
<evidence type="ECO:0000256" key="5">
    <source>
        <dbReference type="HAMAP-Rule" id="MF_00182"/>
    </source>
</evidence>
<evidence type="ECO:0000256" key="3">
    <source>
        <dbReference type="ARBA" id="ARBA00022679"/>
    </source>
</evidence>
<keyword evidence="9" id="KW-1185">Reference proteome</keyword>
<dbReference type="EMBL" id="CP002351">
    <property type="protein sequence ID" value="AEH51127.1"/>
    <property type="molecule type" value="Genomic_DNA"/>
</dbReference>
<evidence type="ECO:0000256" key="4">
    <source>
        <dbReference type="ARBA" id="ARBA00022917"/>
    </source>
</evidence>
<dbReference type="STRING" id="688269.Theth_1047"/>
<dbReference type="PANTHER" id="PTHR11138">
    <property type="entry name" value="METHIONYL-TRNA FORMYLTRANSFERASE"/>
    <property type="match status" value="1"/>
</dbReference>
<evidence type="ECO:0000313" key="9">
    <source>
        <dbReference type="Proteomes" id="UP000006804"/>
    </source>
</evidence>
<accession>F7YYT9</accession>
<feature type="binding site" evidence="5">
    <location>
        <begin position="103"/>
        <end position="106"/>
    </location>
    <ligand>
        <name>(6S)-5,6,7,8-tetrahydrofolate</name>
        <dbReference type="ChEBI" id="CHEBI:57453"/>
    </ligand>
</feature>
<dbReference type="InterPro" id="IPR002376">
    <property type="entry name" value="Formyl_transf_N"/>
</dbReference>
<dbReference type="AlphaFoldDB" id="F7YYT9"/>
<dbReference type="Pfam" id="PF02911">
    <property type="entry name" value="Formyl_trans_C"/>
    <property type="match status" value="1"/>
</dbReference>
<keyword evidence="4 5" id="KW-0648">Protein biosynthesis</keyword>
<dbReference type="eggNOG" id="COG0223">
    <property type="taxonomic scope" value="Bacteria"/>
</dbReference>
<keyword evidence="3 5" id="KW-0808">Transferase</keyword>
<dbReference type="SUPFAM" id="SSF50486">
    <property type="entry name" value="FMT C-terminal domain-like"/>
    <property type="match status" value="1"/>
</dbReference>
<dbReference type="InterPro" id="IPR041711">
    <property type="entry name" value="Met-tRNA-FMT_N"/>
</dbReference>
<dbReference type="InterPro" id="IPR011034">
    <property type="entry name" value="Formyl_transferase-like_C_sf"/>
</dbReference>
<dbReference type="InterPro" id="IPR036477">
    <property type="entry name" value="Formyl_transf_N_sf"/>
</dbReference>
<dbReference type="CDD" id="cd08704">
    <property type="entry name" value="Met_tRNA_FMT_C"/>
    <property type="match status" value="1"/>
</dbReference>
<evidence type="ECO:0000259" key="7">
    <source>
        <dbReference type="Pfam" id="PF02911"/>
    </source>
</evidence>
<dbReference type="Pfam" id="PF00551">
    <property type="entry name" value="Formyl_trans_N"/>
    <property type="match status" value="1"/>
</dbReference>
<feature type="domain" description="Formyl transferase N-terminal" evidence="6">
    <location>
        <begin position="1"/>
        <end position="173"/>
    </location>
</feature>
<dbReference type="EC" id="2.1.2.9" evidence="2 5"/>
<dbReference type="PANTHER" id="PTHR11138:SF5">
    <property type="entry name" value="METHIONYL-TRNA FORMYLTRANSFERASE, MITOCHONDRIAL"/>
    <property type="match status" value="1"/>
</dbReference>
<proteinExistence type="inferred from homology"/>
<evidence type="ECO:0000256" key="1">
    <source>
        <dbReference type="ARBA" id="ARBA00010699"/>
    </source>
</evidence>
<dbReference type="Proteomes" id="UP000006804">
    <property type="component" value="Chromosome"/>
</dbReference>
<dbReference type="Gene3D" id="3.40.50.12230">
    <property type="match status" value="1"/>
</dbReference>
<protein>
    <recommendedName>
        <fullName evidence="2 5">Methionyl-tRNA formyltransferase</fullName>
        <ecNumber evidence="2 5">2.1.2.9</ecNumber>
    </recommendedName>
</protein>
<dbReference type="OrthoDB" id="9802815at2"/>
<dbReference type="InterPro" id="IPR005793">
    <property type="entry name" value="Formyl_trans_C"/>
</dbReference>
<dbReference type="InterPro" id="IPR005794">
    <property type="entry name" value="Fmt"/>
</dbReference>
<evidence type="ECO:0000256" key="2">
    <source>
        <dbReference type="ARBA" id="ARBA00012261"/>
    </source>
</evidence>
<dbReference type="NCBIfam" id="TIGR00460">
    <property type="entry name" value="fmt"/>
    <property type="match status" value="1"/>
</dbReference>
<dbReference type="GO" id="GO:0005829">
    <property type="term" value="C:cytosol"/>
    <property type="evidence" value="ECO:0007669"/>
    <property type="project" value="TreeGrafter"/>
</dbReference>
<dbReference type="PATRIC" id="fig|688269.3.peg.1075"/>
<dbReference type="GO" id="GO:0004479">
    <property type="term" value="F:methionyl-tRNA formyltransferase activity"/>
    <property type="evidence" value="ECO:0007669"/>
    <property type="project" value="UniProtKB-UniRule"/>
</dbReference>